<keyword evidence="3" id="KW-1185">Reference proteome</keyword>
<proteinExistence type="predicted"/>
<keyword evidence="2" id="KW-0489">Methyltransferase</keyword>
<comment type="caution">
    <text evidence="2">The sequence shown here is derived from an EMBL/GenBank/DDBJ whole genome shotgun (WGS) entry which is preliminary data.</text>
</comment>
<evidence type="ECO:0000259" key="1">
    <source>
        <dbReference type="Pfam" id="PF13649"/>
    </source>
</evidence>
<dbReference type="AlphaFoldDB" id="A0A2A9HIN1"/>
<name>A0A2A9HIN1_TEPT2</name>
<organism evidence="2 3">
    <name type="scientific">Tepidiforma thermophila (strain KCTC 52669 / CGMCC 1.13589 / G233)</name>
    <dbReference type="NCBI Taxonomy" id="2761530"/>
    <lineage>
        <taxon>Bacteria</taxon>
        <taxon>Bacillati</taxon>
        <taxon>Chloroflexota</taxon>
        <taxon>Tepidiformia</taxon>
        <taxon>Tepidiformales</taxon>
        <taxon>Tepidiformaceae</taxon>
        <taxon>Tepidiforma</taxon>
    </lineage>
</organism>
<dbReference type="Gene3D" id="3.40.50.150">
    <property type="entry name" value="Vaccinia Virus protein VP39"/>
    <property type="match status" value="1"/>
</dbReference>
<dbReference type="EMBL" id="PDJQ01000001">
    <property type="protein sequence ID" value="PFG74885.1"/>
    <property type="molecule type" value="Genomic_DNA"/>
</dbReference>
<gene>
    <name evidence="2" type="ORF">A9A59_2132</name>
</gene>
<dbReference type="Pfam" id="PF13649">
    <property type="entry name" value="Methyltransf_25"/>
    <property type="match status" value="1"/>
</dbReference>
<reference evidence="2 3" key="1">
    <citation type="submission" date="2017-09" db="EMBL/GenBank/DDBJ databases">
        <title>Sequencing the genomes of two abundant thermophiles in Great Basin hot springs: Thermocrinis jamiesonii and novel Chloroflexi Thermoflexus hugenholtzii.</title>
        <authorList>
            <person name="Hedlund B."/>
        </authorList>
    </citation>
    <scope>NUCLEOTIDE SEQUENCE [LARGE SCALE GENOMIC DNA]</scope>
    <source>
        <strain evidence="2 3">G233</strain>
    </source>
</reference>
<dbReference type="InterPro" id="IPR029063">
    <property type="entry name" value="SAM-dependent_MTases_sf"/>
</dbReference>
<feature type="domain" description="Methyltransferase" evidence="1">
    <location>
        <begin position="86"/>
        <end position="178"/>
    </location>
</feature>
<dbReference type="SUPFAM" id="SSF53335">
    <property type="entry name" value="S-adenosyl-L-methionine-dependent methyltransferases"/>
    <property type="match status" value="1"/>
</dbReference>
<protein>
    <submittedName>
        <fullName evidence="2">Methyltransferase family protein</fullName>
    </submittedName>
</protein>
<keyword evidence="2" id="KW-0808">Transferase</keyword>
<dbReference type="Proteomes" id="UP000223071">
    <property type="component" value="Unassembled WGS sequence"/>
</dbReference>
<accession>A0A2A9HIN1</accession>
<evidence type="ECO:0000313" key="3">
    <source>
        <dbReference type="Proteomes" id="UP000223071"/>
    </source>
</evidence>
<dbReference type="GO" id="GO:0032259">
    <property type="term" value="P:methylation"/>
    <property type="evidence" value="ECO:0007669"/>
    <property type="project" value="UniProtKB-KW"/>
</dbReference>
<dbReference type="InterPro" id="IPR041698">
    <property type="entry name" value="Methyltransf_25"/>
</dbReference>
<sequence length="222" mass="24434">MMLQGMPPAQAAALRAALEQHPAAAEGVEYPGWYFRRWHFLPEGYFSARSVALYERVIRPVYWAGSERRVAELLAGWLRRTGARRVLEVAPGPGMLLAALRARLPDVEFRGIELSPFFVAAAARRLGEGVVAHGDGRDLRRVGRGFDAVIAAHYVGHLPRHEQQAALAALAEAARPGGSVVMVEHRWHRLRLPGELRPAARRAAGFSTVQFYRRFAGEGAGA</sequence>
<dbReference type="GO" id="GO:0008168">
    <property type="term" value="F:methyltransferase activity"/>
    <property type="evidence" value="ECO:0007669"/>
    <property type="project" value="UniProtKB-KW"/>
</dbReference>
<evidence type="ECO:0000313" key="2">
    <source>
        <dbReference type="EMBL" id="PFG74885.1"/>
    </source>
</evidence>
<dbReference type="CDD" id="cd02440">
    <property type="entry name" value="AdoMet_MTases"/>
    <property type="match status" value="1"/>
</dbReference>